<organism evidence="7 8">
    <name type="scientific">Natronosalvus rutilus</name>
    <dbReference type="NCBI Taxonomy" id="2953753"/>
    <lineage>
        <taxon>Archaea</taxon>
        <taxon>Methanobacteriati</taxon>
        <taxon>Methanobacteriota</taxon>
        <taxon>Stenosarchaea group</taxon>
        <taxon>Halobacteria</taxon>
        <taxon>Halobacteriales</taxon>
        <taxon>Natrialbaceae</taxon>
        <taxon>Natronosalvus</taxon>
    </lineage>
</organism>
<evidence type="ECO:0000256" key="4">
    <source>
        <dbReference type="SAM" id="Coils"/>
    </source>
</evidence>
<keyword evidence="1" id="KW-0805">Transcription regulation</keyword>
<dbReference type="Gene3D" id="1.10.10.10">
    <property type="entry name" value="Winged helix-like DNA-binding domain superfamily/Winged helix DNA-binding domain"/>
    <property type="match status" value="1"/>
</dbReference>
<dbReference type="InterPro" id="IPR029016">
    <property type="entry name" value="GAF-like_dom_sf"/>
</dbReference>
<dbReference type="InterPro" id="IPR050707">
    <property type="entry name" value="HTH_MetabolicPath_Reg"/>
</dbReference>
<proteinExistence type="predicted"/>
<dbReference type="EMBL" id="CP100355">
    <property type="protein sequence ID" value="UTF52226.1"/>
    <property type="molecule type" value="Genomic_DNA"/>
</dbReference>
<feature type="domain" description="HTH iclR-type" evidence="5">
    <location>
        <begin position="14"/>
        <end position="73"/>
    </location>
</feature>
<dbReference type="Gene3D" id="3.30.450.40">
    <property type="match status" value="1"/>
</dbReference>
<dbReference type="GO" id="GO:0045892">
    <property type="term" value="P:negative regulation of DNA-templated transcription"/>
    <property type="evidence" value="ECO:0007669"/>
    <property type="project" value="TreeGrafter"/>
</dbReference>
<evidence type="ECO:0000313" key="8">
    <source>
        <dbReference type="Proteomes" id="UP001056855"/>
    </source>
</evidence>
<evidence type="ECO:0000313" key="7">
    <source>
        <dbReference type="EMBL" id="UTF52226.1"/>
    </source>
</evidence>
<dbReference type="RefSeq" id="WP_254156065.1">
    <property type="nucleotide sequence ID" value="NZ_CP100355.1"/>
</dbReference>
<feature type="coiled-coil region" evidence="4">
    <location>
        <begin position="162"/>
        <end position="196"/>
    </location>
</feature>
<dbReference type="SUPFAM" id="SSF55781">
    <property type="entry name" value="GAF domain-like"/>
    <property type="match status" value="1"/>
</dbReference>
<dbReference type="InterPro" id="IPR014757">
    <property type="entry name" value="Tscrpt_reg_IclR_C"/>
</dbReference>
<dbReference type="SMART" id="SM00346">
    <property type="entry name" value="HTH_ICLR"/>
    <property type="match status" value="1"/>
</dbReference>
<reference evidence="7" key="1">
    <citation type="submission" date="2022-06" db="EMBL/GenBank/DDBJ databases">
        <title>Diverse halophilic archaea isolated from saline environments.</title>
        <authorList>
            <person name="Cui H.-L."/>
        </authorList>
    </citation>
    <scope>NUCLEOTIDE SEQUENCE</scope>
    <source>
        <strain evidence="7">WLHS1</strain>
    </source>
</reference>
<evidence type="ECO:0000259" key="5">
    <source>
        <dbReference type="PROSITE" id="PS51077"/>
    </source>
</evidence>
<dbReference type="CDD" id="cd00090">
    <property type="entry name" value="HTH_ARSR"/>
    <property type="match status" value="1"/>
</dbReference>
<dbReference type="GO" id="GO:0003700">
    <property type="term" value="F:DNA-binding transcription factor activity"/>
    <property type="evidence" value="ECO:0007669"/>
    <property type="project" value="TreeGrafter"/>
</dbReference>
<dbReference type="Proteomes" id="UP001056855">
    <property type="component" value="Chromosome"/>
</dbReference>
<dbReference type="Pfam" id="PF09339">
    <property type="entry name" value="HTH_IclR"/>
    <property type="match status" value="1"/>
</dbReference>
<accession>A0A9E7SUQ6</accession>
<dbReference type="InterPro" id="IPR011991">
    <property type="entry name" value="ArsR-like_HTH"/>
</dbReference>
<dbReference type="PANTHER" id="PTHR30136">
    <property type="entry name" value="HELIX-TURN-HELIX TRANSCRIPTIONAL REGULATOR, ICLR FAMILY"/>
    <property type="match status" value="1"/>
</dbReference>
<dbReference type="InterPro" id="IPR036388">
    <property type="entry name" value="WH-like_DNA-bd_sf"/>
</dbReference>
<dbReference type="Pfam" id="PF01614">
    <property type="entry name" value="IclR_C"/>
    <property type="match status" value="1"/>
</dbReference>
<gene>
    <name evidence="7" type="ORF">NGM29_10500</name>
</gene>
<dbReference type="KEGG" id="sawl:NGM29_10500"/>
<evidence type="ECO:0000259" key="6">
    <source>
        <dbReference type="PROSITE" id="PS51078"/>
    </source>
</evidence>
<sequence>MSQDSVRQQSSSWVKSTKTVFDIVETLRERDGAGVTQIAQAIDLSKSAVHKHLQTLRSLGYVTKDGTEYRLGLSFLSLGTYTMERKLFEFGDATNDIDSLAENTRMPALLVVPDGTDGVVLYQVSGTQDPRFRNGERFFLPTKASGVSILAHLPKERRKMVLSQLEEERREEINSLQQARDQRVVYKKDVENQQQSVAAPVLDSNEMPVGAIAVSGALGNISDKRLHEDVTGLVLSTANSVQGNLTSEHQERPSDTV</sequence>
<evidence type="ECO:0000256" key="3">
    <source>
        <dbReference type="ARBA" id="ARBA00023163"/>
    </source>
</evidence>
<feature type="domain" description="IclR-ED" evidence="6">
    <location>
        <begin position="74"/>
        <end position="247"/>
    </location>
</feature>
<protein>
    <submittedName>
        <fullName evidence="7">Helix-turn-helix domain-containing protein</fullName>
    </submittedName>
</protein>
<evidence type="ECO:0000256" key="2">
    <source>
        <dbReference type="ARBA" id="ARBA00023125"/>
    </source>
</evidence>
<keyword evidence="2" id="KW-0238">DNA-binding</keyword>
<dbReference type="InterPro" id="IPR036390">
    <property type="entry name" value="WH_DNA-bd_sf"/>
</dbReference>
<dbReference type="SUPFAM" id="SSF46785">
    <property type="entry name" value="Winged helix' DNA-binding domain"/>
    <property type="match status" value="1"/>
</dbReference>
<dbReference type="PROSITE" id="PS51078">
    <property type="entry name" value="ICLR_ED"/>
    <property type="match status" value="1"/>
</dbReference>
<dbReference type="PANTHER" id="PTHR30136:SF35">
    <property type="entry name" value="HTH-TYPE TRANSCRIPTIONAL REGULATOR RV1719"/>
    <property type="match status" value="1"/>
</dbReference>
<name>A0A9E7SUQ6_9EURY</name>
<keyword evidence="8" id="KW-1185">Reference proteome</keyword>
<keyword evidence="4" id="KW-0175">Coiled coil</keyword>
<dbReference type="GO" id="GO:0003677">
    <property type="term" value="F:DNA binding"/>
    <property type="evidence" value="ECO:0007669"/>
    <property type="project" value="UniProtKB-KW"/>
</dbReference>
<dbReference type="GeneID" id="73290480"/>
<dbReference type="PROSITE" id="PS51077">
    <property type="entry name" value="HTH_ICLR"/>
    <property type="match status" value="1"/>
</dbReference>
<dbReference type="InterPro" id="IPR005471">
    <property type="entry name" value="Tscrpt_reg_IclR_N"/>
</dbReference>
<dbReference type="AlphaFoldDB" id="A0A9E7SUQ6"/>
<keyword evidence="3" id="KW-0804">Transcription</keyword>
<evidence type="ECO:0000256" key="1">
    <source>
        <dbReference type="ARBA" id="ARBA00023015"/>
    </source>
</evidence>